<proteinExistence type="predicted"/>
<sequence>MQKDSIPITQQMSQKGIKLRTWCKAMSLSDADYFIIKDISKGKIKGIRGRSKELKEMLETEGFCI</sequence>
<organism evidence="1 2">
    <name type="scientific">Helicobacter mastomyrinus</name>
    <dbReference type="NCBI Taxonomy" id="287948"/>
    <lineage>
        <taxon>Bacteria</taxon>
        <taxon>Pseudomonadati</taxon>
        <taxon>Campylobacterota</taxon>
        <taxon>Epsilonproteobacteria</taxon>
        <taxon>Campylobacterales</taxon>
        <taxon>Helicobacteraceae</taxon>
        <taxon>Helicobacter</taxon>
    </lineage>
</organism>
<keyword evidence="2" id="KW-1185">Reference proteome</keyword>
<dbReference type="EMBL" id="CP145316">
    <property type="protein sequence ID" value="XAM18738.1"/>
    <property type="molecule type" value="Genomic_DNA"/>
</dbReference>
<evidence type="ECO:0008006" key="3">
    <source>
        <dbReference type="Google" id="ProtNLM"/>
    </source>
</evidence>
<accession>A0ABZ3F9B3</accession>
<protein>
    <recommendedName>
        <fullName evidence="3">DNA-binding protein</fullName>
    </recommendedName>
</protein>
<reference evidence="1 2" key="1">
    <citation type="submission" date="2024-02" db="EMBL/GenBank/DDBJ databases">
        <title>Genome and pathogenicity analysis of Helicobacter mastomyrinus isolated from mice.</title>
        <authorList>
            <person name="Zhu L."/>
        </authorList>
    </citation>
    <scope>NUCLEOTIDE SEQUENCE [LARGE SCALE GENOMIC DNA]</scope>
    <source>
        <strain evidence="1 2">Hm-17</strain>
    </source>
</reference>
<evidence type="ECO:0000313" key="1">
    <source>
        <dbReference type="EMBL" id="XAM18738.1"/>
    </source>
</evidence>
<evidence type="ECO:0000313" key="2">
    <source>
        <dbReference type="Proteomes" id="UP001434737"/>
    </source>
</evidence>
<gene>
    <name evidence="1" type="ORF">V3I05_03390</name>
</gene>
<name>A0ABZ3F9B3_9HELI</name>
<dbReference type="RefSeq" id="WP_034326840.1">
    <property type="nucleotide sequence ID" value="NZ_CP145316.1"/>
</dbReference>
<dbReference type="Proteomes" id="UP001434737">
    <property type="component" value="Chromosome"/>
</dbReference>